<dbReference type="AlphaFoldDB" id="A0A0Z8QSE5"/>
<evidence type="ECO:0000313" key="1">
    <source>
        <dbReference type="EMBL" id="CYU26385.1"/>
    </source>
</evidence>
<dbReference type="RefSeq" id="WP_044674112.1">
    <property type="nucleotide sequence ID" value="NZ_CECU01000073.1"/>
</dbReference>
<accession>A0A0Z8QSE5</accession>
<dbReference type="EMBL" id="FIFW01000003">
    <property type="protein sequence ID" value="CYU26385.1"/>
    <property type="molecule type" value="Genomic_DNA"/>
</dbReference>
<dbReference type="SUPFAM" id="SSF47413">
    <property type="entry name" value="lambda repressor-like DNA-binding domains"/>
    <property type="match status" value="1"/>
</dbReference>
<gene>
    <name evidence="1" type="ORF">ERS132385_00394</name>
    <name evidence="2" type="ORF">ERS132385_00727</name>
</gene>
<dbReference type="EMBL" id="FIFW01000005">
    <property type="protein sequence ID" value="CYU39847.1"/>
    <property type="molecule type" value="Genomic_DNA"/>
</dbReference>
<reference evidence="2 3" key="1">
    <citation type="submission" date="2016-02" db="EMBL/GenBank/DDBJ databases">
        <authorList>
            <consortium name="Pathogen Informatics"/>
        </authorList>
    </citation>
    <scope>NUCLEOTIDE SEQUENCE [LARGE SCALE GENOMIC DNA]</scope>
    <source>
        <strain evidence="2 3">LSS23</strain>
    </source>
</reference>
<dbReference type="InterPro" id="IPR010982">
    <property type="entry name" value="Lambda_DNA-bd_dom_sf"/>
</dbReference>
<organism evidence="2 3">
    <name type="scientific">Streptococcus suis</name>
    <dbReference type="NCBI Taxonomy" id="1307"/>
    <lineage>
        <taxon>Bacteria</taxon>
        <taxon>Bacillati</taxon>
        <taxon>Bacillota</taxon>
        <taxon>Bacilli</taxon>
        <taxon>Lactobacillales</taxon>
        <taxon>Streptococcaceae</taxon>
        <taxon>Streptococcus</taxon>
    </lineage>
</organism>
<dbReference type="Proteomes" id="UP000073434">
    <property type="component" value="Unassembled WGS sequence"/>
</dbReference>
<evidence type="ECO:0000313" key="2">
    <source>
        <dbReference type="EMBL" id="CYU39847.1"/>
    </source>
</evidence>
<protein>
    <submittedName>
        <fullName evidence="2">Phage protein</fullName>
    </submittedName>
</protein>
<dbReference type="GO" id="GO:0003677">
    <property type="term" value="F:DNA binding"/>
    <property type="evidence" value="ECO:0007669"/>
    <property type="project" value="InterPro"/>
</dbReference>
<evidence type="ECO:0000313" key="3">
    <source>
        <dbReference type="Proteomes" id="UP000073434"/>
    </source>
</evidence>
<proteinExistence type="predicted"/>
<name>A0A0Z8QSE5_STRSU</name>
<sequence length="77" mass="9440">MTNKEKVRSRFLLPKKRLREERKKRELTTLYMADLIGLKNRRQYELKEKGQFPFQDYEMAIISKEFGMSETDLFFSR</sequence>